<keyword evidence="3" id="KW-0238">DNA-binding</keyword>
<dbReference type="InterPro" id="IPR000847">
    <property type="entry name" value="LysR_HTH_N"/>
</dbReference>
<sequence>MPAVNRKMWKGPFPRVSACAGLPLPGAMPAGMTDPRESGARMSDDLGNIDLNILIALDALLAERSVTRAAERVFVGQPAMSASLARLRSHFGDPLLVRQGRGMTLTPLAESLVRPTQEALTAVQAVMGASKTFDPATGPPRTFTVIASDYAQTVLIRPILRKVEAESLNIRINVFPAQADFIDQLRRGQCDLLIWPTSLAQNLSGFFSETLFTDEFVVAVDENHPGVGDTITVDELRRLPFLGINGPMTSIVESHFDRLGAGLRVAADVGGFAMAPHLVPGTRLVTVFQGLLADEAAGSGLRTMPLPVPMTTLTEAMYWHPRNNQDAAHRWFRHQLLEVAEELRL</sequence>
<dbReference type="PROSITE" id="PS50931">
    <property type="entry name" value="HTH_LYSR"/>
    <property type="match status" value="1"/>
</dbReference>
<evidence type="ECO:0000313" key="7">
    <source>
        <dbReference type="Proteomes" id="UP000281594"/>
    </source>
</evidence>
<dbReference type="CDD" id="cd08417">
    <property type="entry name" value="PBP2_Nitroaromatics_like"/>
    <property type="match status" value="1"/>
</dbReference>
<dbReference type="AlphaFoldDB" id="A0A0A0NXA4"/>
<dbReference type="GO" id="GO:0003700">
    <property type="term" value="F:DNA-binding transcription factor activity"/>
    <property type="evidence" value="ECO:0007669"/>
    <property type="project" value="InterPro"/>
</dbReference>
<comment type="similarity">
    <text evidence="1">Belongs to the LysR transcriptional regulatory family.</text>
</comment>
<dbReference type="GO" id="GO:0003677">
    <property type="term" value="F:DNA binding"/>
    <property type="evidence" value="ECO:0007669"/>
    <property type="project" value="UniProtKB-KW"/>
</dbReference>
<feature type="domain" description="HTH lysR-type" evidence="5">
    <location>
        <begin position="49"/>
        <end position="106"/>
    </location>
</feature>
<organism evidence="6 7">
    <name type="scientific">Streptomyces rapamycinicus (strain ATCC 29253 / DSM 41530 / NRRL 5491 / AYB-994)</name>
    <name type="common">Streptomyces hygroscopicus (strain ATCC 29253)</name>
    <dbReference type="NCBI Taxonomy" id="1343740"/>
    <lineage>
        <taxon>Bacteria</taxon>
        <taxon>Bacillati</taxon>
        <taxon>Actinomycetota</taxon>
        <taxon>Actinomycetes</taxon>
        <taxon>Kitasatosporales</taxon>
        <taxon>Streptomycetaceae</taxon>
        <taxon>Streptomyces</taxon>
        <taxon>Streptomyces violaceusniger group</taxon>
    </lineage>
</organism>
<gene>
    <name evidence="6" type="ORF">D3C57_145665</name>
</gene>
<dbReference type="Gene3D" id="3.40.190.10">
    <property type="entry name" value="Periplasmic binding protein-like II"/>
    <property type="match status" value="2"/>
</dbReference>
<dbReference type="PANTHER" id="PTHR30118">
    <property type="entry name" value="HTH-TYPE TRANSCRIPTIONAL REGULATOR LEUO-RELATED"/>
    <property type="match status" value="1"/>
</dbReference>
<dbReference type="EMBL" id="QYCY01000004">
    <property type="protein sequence ID" value="RLV71978.1"/>
    <property type="molecule type" value="Genomic_DNA"/>
</dbReference>
<dbReference type="PRINTS" id="PR00039">
    <property type="entry name" value="HTHLYSR"/>
</dbReference>
<accession>A0A0A0NXA4</accession>
<evidence type="ECO:0000256" key="3">
    <source>
        <dbReference type="ARBA" id="ARBA00023125"/>
    </source>
</evidence>
<keyword evidence="4" id="KW-0804">Transcription</keyword>
<protein>
    <recommendedName>
        <fullName evidence="5">HTH lysR-type domain-containing protein</fullName>
    </recommendedName>
</protein>
<dbReference type="eggNOG" id="COG0583">
    <property type="taxonomic scope" value="Bacteria"/>
</dbReference>
<evidence type="ECO:0000313" key="6">
    <source>
        <dbReference type="EMBL" id="RLV71978.1"/>
    </source>
</evidence>
<dbReference type="STRING" id="1343740.M271_49115"/>
<dbReference type="SUPFAM" id="SSF53850">
    <property type="entry name" value="Periplasmic binding protein-like II"/>
    <property type="match status" value="1"/>
</dbReference>
<dbReference type="InterPro" id="IPR036388">
    <property type="entry name" value="WH-like_DNA-bd_sf"/>
</dbReference>
<reference evidence="6 7" key="1">
    <citation type="journal article" date="2018" name="J. Biol. Chem.">
        <title>Discovery of the actinoplanic acid pathway in Streptomyces rapamycinicus reveals a genetically conserved synergism with rapamycin.</title>
        <authorList>
            <person name="Mrak P."/>
            <person name="Krastel P."/>
            <person name="Pivk Lukancic P."/>
            <person name="Tao J."/>
            <person name="Pistorius D."/>
            <person name="Moore C.M."/>
        </authorList>
    </citation>
    <scope>NUCLEOTIDE SEQUENCE [LARGE SCALE GENOMIC DNA]</scope>
    <source>
        <strain evidence="6 7">NRRL 5491</strain>
    </source>
</reference>
<comment type="caution">
    <text evidence="6">The sequence shown here is derived from an EMBL/GenBank/DDBJ whole genome shotgun (WGS) entry which is preliminary data.</text>
</comment>
<dbReference type="KEGG" id="src:M271_49115"/>
<keyword evidence="2" id="KW-0805">Transcription regulation</keyword>
<dbReference type="SUPFAM" id="SSF46785">
    <property type="entry name" value="Winged helix' DNA-binding domain"/>
    <property type="match status" value="1"/>
</dbReference>
<dbReference type="InterPro" id="IPR037402">
    <property type="entry name" value="YidZ_PBP2"/>
</dbReference>
<dbReference type="InterPro" id="IPR005119">
    <property type="entry name" value="LysR_subst-bd"/>
</dbReference>
<dbReference type="HOGENOM" id="CLU_039613_39_0_11"/>
<evidence type="ECO:0000256" key="2">
    <source>
        <dbReference type="ARBA" id="ARBA00023015"/>
    </source>
</evidence>
<dbReference type="InterPro" id="IPR050389">
    <property type="entry name" value="LysR-type_TF"/>
</dbReference>
<name>A0A0A0NXA4_STRRN</name>
<dbReference type="Proteomes" id="UP000281594">
    <property type="component" value="Unassembled WGS sequence"/>
</dbReference>
<dbReference type="Pfam" id="PF00126">
    <property type="entry name" value="HTH_1"/>
    <property type="match status" value="1"/>
</dbReference>
<evidence type="ECO:0000256" key="4">
    <source>
        <dbReference type="ARBA" id="ARBA00023163"/>
    </source>
</evidence>
<dbReference type="InterPro" id="IPR036390">
    <property type="entry name" value="WH_DNA-bd_sf"/>
</dbReference>
<proteinExistence type="inferred from homology"/>
<dbReference type="Pfam" id="PF03466">
    <property type="entry name" value="LysR_substrate"/>
    <property type="match status" value="1"/>
</dbReference>
<dbReference type="Gene3D" id="1.10.10.10">
    <property type="entry name" value="Winged helix-like DNA-binding domain superfamily/Winged helix DNA-binding domain"/>
    <property type="match status" value="1"/>
</dbReference>
<evidence type="ECO:0000259" key="5">
    <source>
        <dbReference type="PROSITE" id="PS50931"/>
    </source>
</evidence>
<dbReference type="PANTHER" id="PTHR30118:SF15">
    <property type="entry name" value="TRANSCRIPTIONAL REGULATORY PROTEIN"/>
    <property type="match status" value="1"/>
</dbReference>
<evidence type="ECO:0000256" key="1">
    <source>
        <dbReference type="ARBA" id="ARBA00009437"/>
    </source>
</evidence>